<accession>A0ABR5HM58</accession>
<dbReference type="EMBL" id="LELG01000148">
    <property type="protein sequence ID" value="KMQ80153.1"/>
    <property type="molecule type" value="Genomic_DNA"/>
</dbReference>
<comment type="caution">
    <text evidence="1">The sequence shown here is derived from an EMBL/GenBank/DDBJ whole genome shotgun (WGS) entry which is preliminary data.</text>
</comment>
<proteinExistence type="predicted"/>
<sequence>MCDYGQYAPDSNGKCHVNGYIPPEMLKKRLVVILNPKLNNGCLVVPILSKQDFAKEEKNFHVKIEPEQITQTAFYDVRDRWAKRRSGPARKQRPIIDGTWAWQTVHPRISFRESCRKASPSGYLKRSTERH</sequence>
<reference evidence="1 2" key="1">
    <citation type="submission" date="2015-06" db="EMBL/GenBank/DDBJ databases">
        <title>Comparative genomics of Burkholderia leaf nodule symbionts.</title>
        <authorList>
            <person name="Carlier A."/>
            <person name="Eberl L."/>
            <person name="Pinto-Carbo M."/>
        </authorList>
    </citation>
    <scope>NUCLEOTIDE SEQUENCE [LARGE SCALE GENOMIC DNA]</scope>
    <source>
        <strain evidence="1 2">UZHbot3</strain>
    </source>
</reference>
<evidence type="ECO:0000313" key="2">
    <source>
        <dbReference type="Proteomes" id="UP000242951"/>
    </source>
</evidence>
<evidence type="ECO:0000313" key="1">
    <source>
        <dbReference type="EMBL" id="KMQ80153.1"/>
    </source>
</evidence>
<organism evidence="1 2">
    <name type="scientific">Candidatus Burkholderia pumila</name>
    <dbReference type="NCBI Taxonomy" id="1090375"/>
    <lineage>
        <taxon>Bacteria</taxon>
        <taxon>Pseudomonadati</taxon>
        <taxon>Pseudomonadota</taxon>
        <taxon>Betaproteobacteria</taxon>
        <taxon>Burkholderiales</taxon>
        <taxon>Burkholderiaceae</taxon>
        <taxon>Burkholderia</taxon>
    </lineage>
</organism>
<gene>
    <name evidence="1" type="ORF">BPMI_02858c</name>
</gene>
<protein>
    <submittedName>
        <fullName evidence="1">Uncharacterized protein</fullName>
    </submittedName>
</protein>
<name>A0ABR5HM58_9BURK</name>
<keyword evidence="2" id="KW-1185">Reference proteome</keyword>
<dbReference type="Proteomes" id="UP000242951">
    <property type="component" value="Unassembled WGS sequence"/>
</dbReference>